<protein>
    <recommendedName>
        <fullName evidence="3">Spore coat protein</fullName>
    </recommendedName>
</protein>
<evidence type="ECO:0008006" key="3">
    <source>
        <dbReference type="Google" id="ProtNLM"/>
    </source>
</evidence>
<dbReference type="RefSeq" id="WP_209467311.1">
    <property type="nucleotide sequence ID" value="NZ_JAGGLG010000024.1"/>
</dbReference>
<keyword evidence="2" id="KW-1185">Reference proteome</keyword>
<gene>
    <name evidence="1" type="ORF">J2Z79_002617</name>
</gene>
<reference evidence="1 2" key="1">
    <citation type="submission" date="2021-03" db="EMBL/GenBank/DDBJ databases">
        <title>Genomic Encyclopedia of Type Strains, Phase IV (KMG-IV): sequencing the most valuable type-strain genomes for metagenomic binning, comparative biology and taxonomic classification.</title>
        <authorList>
            <person name="Goeker M."/>
        </authorList>
    </citation>
    <scope>NUCLEOTIDE SEQUENCE [LARGE SCALE GENOMIC DNA]</scope>
    <source>
        <strain evidence="1 2">DSM 27138</strain>
    </source>
</reference>
<comment type="caution">
    <text evidence="1">The sequence shown here is derived from an EMBL/GenBank/DDBJ whole genome shotgun (WGS) entry which is preliminary data.</text>
</comment>
<dbReference type="EMBL" id="JAGGLG010000024">
    <property type="protein sequence ID" value="MBP2019192.1"/>
    <property type="molecule type" value="Genomic_DNA"/>
</dbReference>
<sequence>MQFQTGTMTPLTEKDLAYLHDMMSWELLAAKKAFRYANETQEPECRQAMFQVAEQHQRNLERLVLHLKQHVDQATQITVSGADQPATVM</sequence>
<name>A0ABS4JUG1_9FIRM</name>
<proteinExistence type="predicted"/>
<evidence type="ECO:0000313" key="1">
    <source>
        <dbReference type="EMBL" id="MBP2019192.1"/>
    </source>
</evidence>
<evidence type="ECO:0000313" key="2">
    <source>
        <dbReference type="Proteomes" id="UP001519289"/>
    </source>
</evidence>
<organism evidence="1 2">
    <name type="scientific">Symbiobacterium terraclitae</name>
    <dbReference type="NCBI Taxonomy" id="557451"/>
    <lineage>
        <taxon>Bacteria</taxon>
        <taxon>Bacillati</taxon>
        <taxon>Bacillota</taxon>
        <taxon>Clostridia</taxon>
        <taxon>Eubacteriales</taxon>
        <taxon>Symbiobacteriaceae</taxon>
        <taxon>Symbiobacterium</taxon>
    </lineage>
</organism>
<dbReference type="Proteomes" id="UP001519289">
    <property type="component" value="Unassembled WGS sequence"/>
</dbReference>
<accession>A0ABS4JUG1</accession>